<dbReference type="InterPro" id="IPR032783">
    <property type="entry name" value="AraC_lig"/>
</dbReference>
<dbReference type="RefSeq" id="WP_099381375.1">
    <property type="nucleotide sequence ID" value="NZ_PEBD01000004.1"/>
</dbReference>
<keyword evidence="2" id="KW-0238">DNA-binding</keyword>
<dbReference type="SMART" id="SM00342">
    <property type="entry name" value="HTH_ARAC"/>
    <property type="match status" value="1"/>
</dbReference>
<evidence type="ECO:0000256" key="1">
    <source>
        <dbReference type="ARBA" id="ARBA00023015"/>
    </source>
</evidence>
<dbReference type="PROSITE" id="PS01124">
    <property type="entry name" value="HTH_ARAC_FAMILY_2"/>
    <property type="match status" value="1"/>
</dbReference>
<proteinExistence type="predicted"/>
<organism evidence="5 6">
    <name type="scientific">Williamsia marianensis</name>
    <dbReference type="NCBI Taxonomy" id="85044"/>
    <lineage>
        <taxon>Bacteria</taxon>
        <taxon>Bacillati</taxon>
        <taxon>Actinomycetota</taxon>
        <taxon>Actinomycetes</taxon>
        <taxon>Mycobacteriales</taxon>
        <taxon>Nocardiaceae</taxon>
        <taxon>Williamsia</taxon>
    </lineage>
</organism>
<accession>A0A2G3PT40</accession>
<name>A0A2G3PT40_WILMA</name>
<evidence type="ECO:0000259" key="4">
    <source>
        <dbReference type="PROSITE" id="PS01124"/>
    </source>
</evidence>
<dbReference type="Pfam" id="PF12852">
    <property type="entry name" value="Cupin_6"/>
    <property type="match status" value="1"/>
</dbReference>
<evidence type="ECO:0000313" key="5">
    <source>
        <dbReference type="EMBL" id="PHV68222.1"/>
    </source>
</evidence>
<dbReference type="PANTHER" id="PTHR46796:SF13">
    <property type="entry name" value="HTH-TYPE TRANSCRIPTIONAL ACTIVATOR RHAS"/>
    <property type="match status" value="1"/>
</dbReference>
<dbReference type="SUPFAM" id="SSF46689">
    <property type="entry name" value="Homeodomain-like"/>
    <property type="match status" value="2"/>
</dbReference>
<evidence type="ECO:0000256" key="3">
    <source>
        <dbReference type="ARBA" id="ARBA00023163"/>
    </source>
</evidence>
<dbReference type="InterPro" id="IPR018062">
    <property type="entry name" value="HTH_AraC-typ_CS"/>
</dbReference>
<evidence type="ECO:0000313" key="6">
    <source>
        <dbReference type="Proteomes" id="UP000225108"/>
    </source>
</evidence>
<evidence type="ECO:0000256" key="2">
    <source>
        <dbReference type="ARBA" id="ARBA00023125"/>
    </source>
</evidence>
<gene>
    <name evidence="5" type="ORF">CSW57_02975</name>
</gene>
<dbReference type="Pfam" id="PF12833">
    <property type="entry name" value="HTH_18"/>
    <property type="match status" value="1"/>
</dbReference>
<dbReference type="InterPro" id="IPR009057">
    <property type="entry name" value="Homeodomain-like_sf"/>
</dbReference>
<comment type="caution">
    <text evidence="5">The sequence shown here is derived from an EMBL/GenBank/DDBJ whole genome shotgun (WGS) entry which is preliminary data.</text>
</comment>
<dbReference type="Proteomes" id="UP000225108">
    <property type="component" value="Unassembled WGS sequence"/>
</dbReference>
<keyword evidence="3" id="KW-0804">Transcription</keyword>
<dbReference type="GO" id="GO:0003700">
    <property type="term" value="F:DNA-binding transcription factor activity"/>
    <property type="evidence" value="ECO:0007669"/>
    <property type="project" value="InterPro"/>
</dbReference>
<keyword evidence="1" id="KW-0805">Transcription regulation</keyword>
<reference evidence="5 6" key="1">
    <citation type="submission" date="2017-10" db="EMBL/GenBank/DDBJ databases">
        <title>The draft genome sequence of Williamsia sp. BULT 1.1 isolated from the semi-arid grassland soils from South Africa.</title>
        <authorList>
            <person name="Kabwe M.H."/>
            <person name="Govender N."/>
            <person name="Mutseka Lunga P."/>
            <person name="Vikram S."/>
            <person name="Makhalanyane T.P."/>
        </authorList>
    </citation>
    <scope>NUCLEOTIDE SEQUENCE [LARGE SCALE GENOMIC DNA]</scope>
    <source>
        <strain evidence="5 6">BULT 1.1</strain>
    </source>
</reference>
<dbReference type="GO" id="GO:0043565">
    <property type="term" value="F:sequence-specific DNA binding"/>
    <property type="evidence" value="ECO:0007669"/>
    <property type="project" value="InterPro"/>
</dbReference>
<feature type="domain" description="HTH araC/xylS-type" evidence="4">
    <location>
        <begin position="207"/>
        <end position="305"/>
    </location>
</feature>
<dbReference type="Gene3D" id="1.10.10.60">
    <property type="entry name" value="Homeodomain-like"/>
    <property type="match status" value="2"/>
</dbReference>
<dbReference type="PROSITE" id="PS00041">
    <property type="entry name" value="HTH_ARAC_FAMILY_1"/>
    <property type="match status" value="1"/>
</dbReference>
<dbReference type="AlphaFoldDB" id="A0A2G3PT40"/>
<dbReference type="PANTHER" id="PTHR46796">
    <property type="entry name" value="HTH-TYPE TRANSCRIPTIONAL ACTIVATOR RHAS-RELATED"/>
    <property type="match status" value="1"/>
</dbReference>
<dbReference type="InterPro" id="IPR018060">
    <property type="entry name" value="HTH_AraC"/>
</dbReference>
<protein>
    <submittedName>
        <fullName evidence="5">AraC family transcriptional regulator</fullName>
    </submittedName>
</protein>
<dbReference type="EMBL" id="PEBD01000004">
    <property type="protein sequence ID" value="PHV68222.1"/>
    <property type="molecule type" value="Genomic_DNA"/>
</dbReference>
<dbReference type="InterPro" id="IPR050204">
    <property type="entry name" value="AraC_XylS_family_regulators"/>
</dbReference>
<sequence length="308" mass="32917">MDALGSVLNGPRAANAFLLRVVMTPPWSVRIEDEAPLTVVVAVSGTAAVRFDDGETTSMFPGDVAVLRGPDPYVYGDVEASPAAFIQPGQRCVRADGTDLVDEMNLGVRTWGNDAAGDSVSLVGTYGATGEVSARLLAALPRLITVQGNAALTGLLAAEMTRRVPGQEVMLDRLLDLLLIDTLRAWFSRPESAGPTWIAAESDPVVGQALSLIHHNPEHPWTVSDLARRCTVSRAALARRFNDLVGEPPMTYLTAWRLSMAADLLASGDRTLEAVAREVGYGSAFALSAAFKRVRGMSPRDYRRSLAG</sequence>